<dbReference type="Proteomes" id="UP000054279">
    <property type="component" value="Unassembled WGS sequence"/>
</dbReference>
<dbReference type="EMBL" id="KN837165">
    <property type="protein sequence ID" value="KIJ37876.1"/>
    <property type="molecule type" value="Genomic_DNA"/>
</dbReference>
<evidence type="ECO:0000313" key="3">
    <source>
        <dbReference type="Proteomes" id="UP000054279"/>
    </source>
</evidence>
<organism evidence="2 3">
    <name type="scientific">Sphaerobolus stellatus (strain SS14)</name>
    <dbReference type="NCBI Taxonomy" id="990650"/>
    <lineage>
        <taxon>Eukaryota</taxon>
        <taxon>Fungi</taxon>
        <taxon>Dikarya</taxon>
        <taxon>Basidiomycota</taxon>
        <taxon>Agaricomycotina</taxon>
        <taxon>Agaricomycetes</taxon>
        <taxon>Phallomycetidae</taxon>
        <taxon>Geastrales</taxon>
        <taxon>Sphaerobolaceae</taxon>
        <taxon>Sphaerobolus</taxon>
    </lineage>
</organism>
<feature type="region of interest" description="Disordered" evidence="1">
    <location>
        <begin position="1"/>
        <end position="30"/>
    </location>
</feature>
<reference evidence="2 3" key="1">
    <citation type="submission" date="2014-06" db="EMBL/GenBank/DDBJ databases">
        <title>Evolutionary Origins and Diversification of the Mycorrhizal Mutualists.</title>
        <authorList>
            <consortium name="DOE Joint Genome Institute"/>
            <consortium name="Mycorrhizal Genomics Consortium"/>
            <person name="Kohler A."/>
            <person name="Kuo A."/>
            <person name="Nagy L.G."/>
            <person name="Floudas D."/>
            <person name="Copeland A."/>
            <person name="Barry K.W."/>
            <person name="Cichocki N."/>
            <person name="Veneault-Fourrey C."/>
            <person name="LaButti K."/>
            <person name="Lindquist E.A."/>
            <person name="Lipzen A."/>
            <person name="Lundell T."/>
            <person name="Morin E."/>
            <person name="Murat C."/>
            <person name="Riley R."/>
            <person name="Ohm R."/>
            <person name="Sun H."/>
            <person name="Tunlid A."/>
            <person name="Henrissat B."/>
            <person name="Grigoriev I.V."/>
            <person name="Hibbett D.S."/>
            <person name="Martin F."/>
        </authorList>
    </citation>
    <scope>NUCLEOTIDE SEQUENCE [LARGE SCALE GENOMIC DNA]</scope>
    <source>
        <strain evidence="2 3">SS14</strain>
    </source>
</reference>
<proteinExistence type="predicted"/>
<dbReference type="AlphaFoldDB" id="A0A0C9VKB6"/>
<sequence>MPPRRPACRKVEWDDAQHVSPKAKKPRTSTTTIQFVNLTAGATSSRNHPVPTFANVDVSPSCPSTSNLSSSSTSNLLPLPAYPAATPDTSFNTFGPYDDEDFNMDSLDLSFQPAKEPTNDVTESQVTVRQARKRYQASDAPLREWLDYRADFLRRLDGI</sequence>
<accession>A0A0C9VKB6</accession>
<evidence type="ECO:0000256" key="1">
    <source>
        <dbReference type="SAM" id="MobiDB-lite"/>
    </source>
</evidence>
<keyword evidence="3" id="KW-1185">Reference proteome</keyword>
<name>A0A0C9VKB6_SPHS4</name>
<dbReference type="HOGENOM" id="CLU_1661926_0_0_1"/>
<feature type="region of interest" description="Disordered" evidence="1">
    <location>
        <begin position="60"/>
        <end position="81"/>
    </location>
</feature>
<gene>
    <name evidence="2" type="ORF">M422DRAFT_259489</name>
</gene>
<protein>
    <submittedName>
        <fullName evidence="2">Uncharacterized protein</fullName>
    </submittedName>
</protein>
<evidence type="ECO:0000313" key="2">
    <source>
        <dbReference type="EMBL" id="KIJ37876.1"/>
    </source>
</evidence>